<reference evidence="3" key="1">
    <citation type="journal article" date="2019" name="Int. J. Syst. Evol. Microbiol.">
        <title>The Global Catalogue of Microorganisms (GCM) 10K type strain sequencing project: providing services to taxonomists for standard genome sequencing and annotation.</title>
        <authorList>
            <consortium name="The Broad Institute Genomics Platform"/>
            <consortium name="The Broad Institute Genome Sequencing Center for Infectious Disease"/>
            <person name="Wu L."/>
            <person name="Ma J."/>
        </authorList>
    </citation>
    <scope>NUCLEOTIDE SEQUENCE [LARGE SCALE GENOMIC DNA]</scope>
    <source>
        <strain evidence="3">TISTR 1827</strain>
    </source>
</reference>
<comment type="caution">
    <text evidence="2">The sequence shown here is derived from an EMBL/GenBank/DDBJ whole genome shotgun (WGS) entry which is preliminary data.</text>
</comment>
<dbReference type="PANTHER" id="PTHR43000">
    <property type="entry name" value="DTDP-D-GLUCOSE 4,6-DEHYDRATASE-RELATED"/>
    <property type="match status" value="1"/>
</dbReference>
<gene>
    <name evidence="2" type="primary">rfbG</name>
    <name evidence="2" type="ORF">ACFSW5_02030</name>
</gene>
<evidence type="ECO:0000313" key="3">
    <source>
        <dbReference type="Proteomes" id="UP001597493"/>
    </source>
</evidence>
<accession>A0ABW5QRK3</accession>
<dbReference type="InterPro" id="IPR013445">
    <property type="entry name" value="CDP_4_6_deHydtase"/>
</dbReference>
<dbReference type="EC" id="4.2.1.45" evidence="2"/>
<dbReference type="EMBL" id="JBHUMY010000001">
    <property type="protein sequence ID" value="MFD2659038.1"/>
    <property type="molecule type" value="Genomic_DNA"/>
</dbReference>
<dbReference type="GO" id="GO:0047733">
    <property type="term" value="F:CDP-glucose 4,6-dehydratase activity"/>
    <property type="evidence" value="ECO:0007669"/>
    <property type="project" value="UniProtKB-EC"/>
</dbReference>
<feature type="domain" description="NAD(P)-binding" evidence="1">
    <location>
        <begin position="16"/>
        <end position="336"/>
    </location>
</feature>
<evidence type="ECO:0000259" key="1">
    <source>
        <dbReference type="Pfam" id="PF16363"/>
    </source>
</evidence>
<organism evidence="2 3">
    <name type="scientific">Paenibacillus thailandensis</name>
    <dbReference type="NCBI Taxonomy" id="393250"/>
    <lineage>
        <taxon>Bacteria</taxon>
        <taxon>Bacillati</taxon>
        <taxon>Bacillota</taxon>
        <taxon>Bacilli</taxon>
        <taxon>Bacillales</taxon>
        <taxon>Paenibacillaceae</taxon>
        <taxon>Paenibacillus</taxon>
    </lineage>
</organism>
<evidence type="ECO:0000313" key="2">
    <source>
        <dbReference type="EMBL" id="MFD2659038.1"/>
    </source>
</evidence>
<name>A0ABW5QRK3_9BACL</name>
<dbReference type="Gene3D" id="3.90.25.10">
    <property type="entry name" value="UDP-galactose 4-epimerase, domain 1"/>
    <property type="match status" value="1"/>
</dbReference>
<proteinExistence type="predicted"/>
<dbReference type="SUPFAM" id="SSF51735">
    <property type="entry name" value="NAD(P)-binding Rossmann-fold domains"/>
    <property type="match status" value="1"/>
</dbReference>
<protein>
    <submittedName>
        <fullName evidence="2">CDP-glucose 4,6-dehydratase</fullName>
        <ecNumber evidence="2">4.2.1.45</ecNumber>
    </submittedName>
</protein>
<sequence length="372" mass="42298">MEKIRSASFWKGKNVFITGHTGFKGSWLSIWLHRLGANVTGYSLETETLTEPNLYTLTDIHNHIRSIAGDIRDKNKLAQAVREADPDIVIHMAAQPLVRESYRRPVDTYETNVLGTLYLLEAVRMWNEAGGRIKSLVNVTTDKCYENKEWVWGYRENEPLGGHDPYSNSKACSELITAAYRSSFFPEEAYSAHGVAIATARAGNVIGGGDWAEERLIPDCFRALFANKVITIRNPQAIRPWQHVLEPLSGYMLLAQRLYEEGPRYAQSWNFGPDENDVKPVEWIVRSICRNWGNGAAYTIHKADKLHEANFLKLDCSKAKAMLGWKPRWSLETALSRVTEWMLAYKNMEDVAALTVKQIEEYEQLRGEEGAL</sequence>
<dbReference type="RefSeq" id="WP_379269187.1">
    <property type="nucleotide sequence ID" value="NZ_JBHUGT010000031.1"/>
</dbReference>
<keyword evidence="3" id="KW-1185">Reference proteome</keyword>
<dbReference type="NCBIfam" id="TIGR02622">
    <property type="entry name" value="CDP_4_6_dhtase"/>
    <property type="match status" value="1"/>
</dbReference>
<dbReference type="Gene3D" id="3.40.50.720">
    <property type="entry name" value="NAD(P)-binding Rossmann-like Domain"/>
    <property type="match status" value="1"/>
</dbReference>
<dbReference type="CDD" id="cd05252">
    <property type="entry name" value="CDP_GD_SDR_e"/>
    <property type="match status" value="1"/>
</dbReference>
<dbReference type="InterPro" id="IPR016040">
    <property type="entry name" value="NAD(P)-bd_dom"/>
</dbReference>
<dbReference type="Proteomes" id="UP001597493">
    <property type="component" value="Unassembled WGS sequence"/>
</dbReference>
<dbReference type="Pfam" id="PF16363">
    <property type="entry name" value="GDP_Man_Dehyd"/>
    <property type="match status" value="1"/>
</dbReference>
<dbReference type="InterPro" id="IPR036291">
    <property type="entry name" value="NAD(P)-bd_dom_sf"/>
</dbReference>
<keyword evidence="2" id="KW-0456">Lyase</keyword>